<dbReference type="RefSeq" id="WP_108656570.1">
    <property type="nucleotide sequence ID" value="NZ_CP028956.1"/>
</dbReference>
<proteinExistence type="predicted"/>
<dbReference type="Pfam" id="PF06322">
    <property type="entry name" value="Phage_NinH"/>
    <property type="match status" value="1"/>
</dbReference>
<dbReference type="AlphaFoldDB" id="A0AAU8ZNM0"/>
<evidence type="ECO:0000313" key="1">
    <source>
        <dbReference type="EMBL" id="AWC94447.1"/>
    </source>
</evidence>
<accession>A0AAU8ZNM0</accession>
<dbReference type="Proteomes" id="UP000244682">
    <property type="component" value="Chromosome"/>
</dbReference>
<gene>
    <name evidence="1" type="ORF">AM380_12705</name>
</gene>
<dbReference type="EMBL" id="CP028956">
    <property type="protein sequence ID" value="AWC94447.1"/>
    <property type="molecule type" value="Genomic_DNA"/>
</dbReference>
<dbReference type="InterPro" id="IPR010454">
    <property type="entry name" value="Phage_NinH"/>
</dbReference>
<reference evidence="1 2" key="1">
    <citation type="submission" date="2018-04" db="EMBL/GenBank/DDBJ databases">
        <title>Whole genome sequencing of Morganella morganii AR_0133.</title>
        <authorList>
            <person name="Conlan S."/>
            <person name="Thomas P.J."/>
            <person name="Mullikin J."/>
            <person name="Frank K.M."/>
            <person name="Segre J.A."/>
        </authorList>
    </citation>
    <scope>NUCLEOTIDE SEQUENCE [LARGE SCALE GENOMIC DNA]</scope>
    <source>
        <strain evidence="1 2">AR_0133</strain>
    </source>
</reference>
<protein>
    <submittedName>
        <fullName evidence="1">NinH</fullName>
    </submittedName>
</protein>
<organism evidence="1 2">
    <name type="scientific">Morganella morganii</name>
    <name type="common">Proteus morganii</name>
    <dbReference type="NCBI Taxonomy" id="582"/>
    <lineage>
        <taxon>Bacteria</taxon>
        <taxon>Pseudomonadati</taxon>
        <taxon>Pseudomonadota</taxon>
        <taxon>Gammaproteobacteria</taxon>
        <taxon>Enterobacterales</taxon>
        <taxon>Morganellaceae</taxon>
        <taxon>Morganella</taxon>
    </lineage>
</organism>
<name>A0AAU8ZNM0_MORMO</name>
<sequence>MKPEITSIPVMLIKHHGNMTALARELEINRNTVRKFHRDTRCEMHVIYNGVLMTKSKMKGNQGKEK</sequence>
<evidence type="ECO:0000313" key="2">
    <source>
        <dbReference type="Proteomes" id="UP000244682"/>
    </source>
</evidence>